<name>A0A1C7MDC6_GRIFR</name>
<dbReference type="InterPro" id="IPR003103">
    <property type="entry name" value="BAG_domain"/>
</dbReference>
<dbReference type="AlphaFoldDB" id="A0A1C7MDC6"/>
<feature type="compositionally biased region" description="Basic and acidic residues" evidence="2">
    <location>
        <begin position="998"/>
        <end position="1011"/>
    </location>
</feature>
<gene>
    <name evidence="5" type="ORF">A0H81_05492</name>
</gene>
<feature type="compositionally biased region" description="Basic and acidic residues" evidence="2">
    <location>
        <begin position="719"/>
        <end position="737"/>
    </location>
</feature>
<dbReference type="InterPro" id="IPR002125">
    <property type="entry name" value="CMP_dCMP_dom"/>
</dbReference>
<dbReference type="InterPro" id="IPR016193">
    <property type="entry name" value="Cytidine_deaminase-like"/>
</dbReference>
<feature type="compositionally biased region" description="Polar residues" evidence="2">
    <location>
        <begin position="445"/>
        <end position="457"/>
    </location>
</feature>
<protein>
    <recommendedName>
        <fullName evidence="7">CMP/dCMP-type deaminase domain-containing protein</fullName>
    </recommendedName>
</protein>
<keyword evidence="6" id="KW-1185">Reference proteome</keyword>
<feature type="region of interest" description="Disordered" evidence="2">
    <location>
        <begin position="719"/>
        <end position="759"/>
    </location>
</feature>
<accession>A0A1C7MDC6</accession>
<dbReference type="Proteomes" id="UP000092993">
    <property type="component" value="Unassembled WGS sequence"/>
</dbReference>
<feature type="region of interest" description="Disordered" evidence="2">
    <location>
        <begin position="483"/>
        <end position="518"/>
    </location>
</feature>
<keyword evidence="1" id="KW-0175">Coiled coil</keyword>
<evidence type="ECO:0000313" key="5">
    <source>
        <dbReference type="EMBL" id="OBZ74366.1"/>
    </source>
</evidence>
<dbReference type="Pfam" id="PF00383">
    <property type="entry name" value="dCMP_cyt_deam_1"/>
    <property type="match status" value="1"/>
</dbReference>
<dbReference type="OrthoDB" id="9972196at2759"/>
<dbReference type="GO" id="GO:0003824">
    <property type="term" value="F:catalytic activity"/>
    <property type="evidence" value="ECO:0007669"/>
    <property type="project" value="InterPro"/>
</dbReference>
<dbReference type="EMBL" id="LUGG01000005">
    <property type="protein sequence ID" value="OBZ74366.1"/>
    <property type="molecule type" value="Genomic_DNA"/>
</dbReference>
<evidence type="ECO:0000256" key="1">
    <source>
        <dbReference type="SAM" id="Coils"/>
    </source>
</evidence>
<feature type="compositionally biased region" description="Low complexity" evidence="2">
    <location>
        <begin position="120"/>
        <end position="140"/>
    </location>
</feature>
<organism evidence="5 6">
    <name type="scientific">Grifola frondosa</name>
    <name type="common">Maitake</name>
    <name type="synonym">Polyporus frondosus</name>
    <dbReference type="NCBI Taxonomy" id="5627"/>
    <lineage>
        <taxon>Eukaryota</taxon>
        <taxon>Fungi</taxon>
        <taxon>Dikarya</taxon>
        <taxon>Basidiomycota</taxon>
        <taxon>Agaricomycotina</taxon>
        <taxon>Agaricomycetes</taxon>
        <taxon>Polyporales</taxon>
        <taxon>Grifolaceae</taxon>
        <taxon>Grifola</taxon>
    </lineage>
</organism>
<comment type="caution">
    <text evidence="5">The sequence shown here is derived from an EMBL/GenBank/DDBJ whole genome shotgun (WGS) entry which is preliminary data.</text>
</comment>
<dbReference type="Gene3D" id="3.40.140.10">
    <property type="entry name" value="Cytidine Deaminase, domain 2"/>
    <property type="match status" value="1"/>
</dbReference>
<feature type="compositionally biased region" description="Basic and acidic residues" evidence="2">
    <location>
        <begin position="147"/>
        <end position="160"/>
    </location>
</feature>
<evidence type="ECO:0000256" key="2">
    <source>
        <dbReference type="SAM" id="MobiDB-lite"/>
    </source>
</evidence>
<dbReference type="InterPro" id="IPR036533">
    <property type="entry name" value="BAG_dom_sf"/>
</dbReference>
<feature type="domain" description="CMP/dCMP-type deaminase" evidence="3">
    <location>
        <begin position="1"/>
        <end position="74"/>
    </location>
</feature>
<dbReference type="SUPFAM" id="SSF53927">
    <property type="entry name" value="Cytidine deaminase-like"/>
    <property type="match status" value="1"/>
</dbReference>
<dbReference type="Gene3D" id="1.20.58.120">
    <property type="entry name" value="BAG domain"/>
    <property type="match status" value="1"/>
</dbReference>
<feature type="region of interest" description="Disordered" evidence="2">
    <location>
        <begin position="575"/>
        <end position="595"/>
    </location>
</feature>
<evidence type="ECO:0000259" key="4">
    <source>
        <dbReference type="Pfam" id="PF02179"/>
    </source>
</evidence>
<dbReference type="GO" id="GO:0006139">
    <property type="term" value="P:nucleobase-containing compound metabolic process"/>
    <property type="evidence" value="ECO:0007669"/>
    <property type="project" value="UniProtKB-ARBA"/>
</dbReference>
<feature type="region of interest" description="Disordered" evidence="2">
    <location>
        <begin position="440"/>
        <end position="460"/>
    </location>
</feature>
<evidence type="ECO:0008006" key="7">
    <source>
        <dbReference type="Google" id="ProtNLM"/>
    </source>
</evidence>
<feature type="region of interest" description="Disordered" evidence="2">
    <location>
        <begin position="81"/>
        <end position="160"/>
    </location>
</feature>
<evidence type="ECO:0000313" key="6">
    <source>
        <dbReference type="Proteomes" id="UP000092993"/>
    </source>
</evidence>
<dbReference type="Pfam" id="PF02179">
    <property type="entry name" value="BAG"/>
    <property type="match status" value="1"/>
</dbReference>
<reference evidence="5 6" key="1">
    <citation type="submission" date="2016-03" db="EMBL/GenBank/DDBJ databases">
        <title>Whole genome sequencing of Grifola frondosa 9006-11.</title>
        <authorList>
            <person name="Min B."/>
            <person name="Park H."/>
            <person name="Kim J.-G."/>
            <person name="Cho H."/>
            <person name="Oh Y.-L."/>
            <person name="Kong W.-S."/>
            <person name="Choi I.-G."/>
        </authorList>
    </citation>
    <scope>NUCLEOTIDE SEQUENCE [LARGE SCALE GENOMIC DNA]</scope>
    <source>
        <strain evidence="5 6">9006-11</strain>
    </source>
</reference>
<evidence type="ECO:0000259" key="3">
    <source>
        <dbReference type="Pfam" id="PF00383"/>
    </source>
</evidence>
<feature type="domain" description="BAG" evidence="4">
    <location>
        <begin position="677"/>
        <end position="720"/>
    </location>
</feature>
<feature type="region of interest" description="Disordered" evidence="2">
    <location>
        <begin position="957"/>
        <end position="1034"/>
    </location>
</feature>
<feature type="compositionally biased region" description="Low complexity" evidence="2">
    <location>
        <begin position="501"/>
        <end position="510"/>
    </location>
</feature>
<dbReference type="OMA" id="CATHAEV"/>
<proteinExistence type="predicted"/>
<sequence length="1034" mass="112699">MNKTQFYLSQCAEAASKSPMCFTLGAVMVKGGKVISSGFNHHRPHYDGAEVRKHGHRKPVSMHAEMHAIFNLTGMSPSFKKQVQGMERRVPQATRGTPPEHRTKGPQVPKGSAGLERCLSGPESDSADSSGSESPCSSASEANHSCGSKDSDKGWDARRRDPRVNGADIYVARFTKNGTGTAKPCWRCLEWCRWAGVKRIFHWNAVEGRFEVVKVNSAQNGQYETHADIRLFAGLGCETVYKLSSSLKSDMLVLNPVSALQSQWGYSSGSTSPSEDDFLDVMVEQAAHDYVAAHARAHVVRKRREQERRRQHLEDNVRHQAALRALYDRQRARSAVAYHQAPMQYSAGYSLEYLLQYNAQKEQERRRIAVAQQREEERAKALAELRAREEAERRVQARLRIRKAREEQQLLAFFGLGGSSIPVHSRRATQPARCRRVIQPLLPTQPRTSHDQSQNRLSGECDPDVAEALQRLLSLFAPPQAAFPSTSLDKGKEKAKEFPVTSASSSSPTSLENDLRRRMRTEVDPDVQAALRALYSHIEDTISAHNAEAVAGPSGASPVEWGNVDTSVPTESAINTDAQSASEPSEGLAGADGVSLHRTPALPPAIAAKVLAFYRARRARKLSLAQIKDVEKALHTLESTFQFPEHLDFNLVSSSASNDSDSEDGLAYTSNNTPVHVYEHALNELLTRLDAVESGGDLEVRRLRKEVVKEVECALHEVEQKVEESRERESEKSRERVQSAALTKAEGMMREQPQKNEGGGAAEVITPEAANETAQTVQSIEITEPSATSPPATVMPVATETPVASIAPPPAEAEESGHVSAEVSSAPVEAVDDECAQGIPFETSEFSATTIDPDAVDEGRIVQAPVLGDSLPTSDVEISPLSHSLPAISNDVVTEELIPTTTISLIEPVQSTSPTLPDHTVTAASDTACLPFSESSLQSEQEAKFTDEDLVPAAVLDASAPDSTPPPPPESGHRDSIASESSSDAEETFLLSSTPLSDEPRKPSETMHHAEEDIEIISSDEATKSESDWSDVEA</sequence>
<dbReference type="GO" id="GO:0051087">
    <property type="term" value="F:protein-folding chaperone binding"/>
    <property type="evidence" value="ECO:0007669"/>
    <property type="project" value="InterPro"/>
</dbReference>
<dbReference type="SUPFAM" id="SSF63491">
    <property type="entry name" value="BAG domain"/>
    <property type="match status" value="1"/>
</dbReference>
<feature type="coiled-coil region" evidence="1">
    <location>
        <begin position="354"/>
        <end position="407"/>
    </location>
</feature>